<dbReference type="RefSeq" id="WP_302713695.1">
    <property type="nucleotide sequence ID" value="NZ_JAULRT010000060.1"/>
</dbReference>
<keyword evidence="3" id="KW-1185">Reference proteome</keyword>
<accession>A0ABT8TGJ7</accession>
<feature type="compositionally biased region" description="Low complexity" evidence="1">
    <location>
        <begin position="49"/>
        <end position="70"/>
    </location>
</feature>
<proteinExistence type="predicted"/>
<sequence length="248" mass="27165">MSEHTMKYLYPVLGLVLLLLCLWLDQASGPAAPASAMASSPSSEAASLSSTTSAAVSESAQRQSASASDRAQVELNQRIQTMQARRPGERFDPEQVRDALARDTAWREPDSDISADIPLSEEELYDGRQLIQFDRLKLETLLPGDTLDIEISDTGQRYTAIIERVQQHDYHSISWYGRIEGSDGQSYSVNFTQGENLTLGGLDTPDGNYQLQAHGDSGWIASSGALFKIPEDGSTDAIYPSDVTDHQH</sequence>
<organism evidence="2 3">
    <name type="scientific">Gilvimarinus algae</name>
    <dbReference type="NCBI Taxonomy" id="3058037"/>
    <lineage>
        <taxon>Bacteria</taxon>
        <taxon>Pseudomonadati</taxon>
        <taxon>Pseudomonadota</taxon>
        <taxon>Gammaproteobacteria</taxon>
        <taxon>Cellvibrionales</taxon>
        <taxon>Cellvibrionaceae</taxon>
        <taxon>Gilvimarinus</taxon>
    </lineage>
</organism>
<dbReference type="Proteomes" id="UP001168380">
    <property type="component" value="Unassembled WGS sequence"/>
</dbReference>
<gene>
    <name evidence="2" type="ORF">QWI16_12700</name>
</gene>
<evidence type="ECO:0000313" key="2">
    <source>
        <dbReference type="EMBL" id="MDO3383031.1"/>
    </source>
</evidence>
<evidence type="ECO:0000256" key="1">
    <source>
        <dbReference type="SAM" id="MobiDB-lite"/>
    </source>
</evidence>
<reference evidence="2" key="1">
    <citation type="submission" date="2023-07" db="EMBL/GenBank/DDBJ databases">
        <title>Gilvimarinus algae sp. nov., isolated from the surface of Kelp.</title>
        <authorList>
            <person name="Sun Y.Y."/>
            <person name="Gong Y."/>
            <person name="Du Z.J."/>
        </authorList>
    </citation>
    <scope>NUCLEOTIDE SEQUENCE</scope>
    <source>
        <strain evidence="2">SDUM040014</strain>
    </source>
</reference>
<protein>
    <submittedName>
        <fullName evidence="2">Uncharacterized protein</fullName>
    </submittedName>
</protein>
<dbReference type="EMBL" id="JAULRT010000060">
    <property type="protein sequence ID" value="MDO3383031.1"/>
    <property type="molecule type" value="Genomic_DNA"/>
</dbReference>
<name>A0ABT8TGJ7_9GAMM</name>
<feature type="region of interest" description="Disordered" evidence="1">
    <location>
        <begin position="49"/>
        <end position="72"/>
    </location>
</feature>
<comment type="caution">
    <text evidence="2">The sequence shown here is derived from an EMBL/GenBank/DDBJ whole genome shotgun (WGS) entry which is preliminary data.</text>
</comment>
<evidence type="ECO:0000313" key="3">
    <source>
        <dbReference type="Proteomes" id="UP001168380"/>
    </source>
</evidence>